<dbReference type="EMBL" id="LNXY01000001">
    <property type="protein sequence ID" value="KTC93829.1"/>
    <property type="molecule type" value="Genomic_DNA"/>
</dbReference>
<reference evidence="1 2" key="1">
    <citation type="submission" date="2015-11" db="EMBL/GenBank/DDBJ databases">
        <title>Genomic analysis of 38 Legionella species identifies large and diverse effector repertoires.</title>
        <authorList>
            <person name="Burstein D."/>
            <person name="Amaro F."/>
            <person name="Zusman T."/>
            <person name="Lifshitz Z."/>
            <person name="Cohen O."/>
            <person name="Gilbert J.A."/>
            <person name="Pupko T."/>
            <person name="Shuman H.A."/>
            <person name="Segal G."/>
        </authorList>
    </citation>
    <scope>NUCLEOTIDE SEQUENCE [LARGE SCALE GENOMIC DNA]</scope>
    <source>
        <strain evidence="1 2">ATCC 700990</strain>
    </source>
</reference>
<evidence type="ECO:0000313" key="2">
    <source>
        <dbReference type="Proteomes" id="UP000054736"/>
    </source>
</evidence>
<protein>
    <submittedName>
        <fullName evidence="1">Uncharacterized protein</fullName>
    </submittedName>
</protein>
<name>A0A0W0TF41_9GAMM</name>
<dbReference type="OrthoDB" id="4774002at2"/>
<gene>
    <name evidence="1" type="ORF">Ldro_0179</name>
</gene>
<dbReference type="STRING" id="1212489.Ldro_0179"/>
<dbReference type="AlphaFoldDB" id="A0A0W0TF41"/>
<comment type="caution">
    <text evidence="1">The sequence shown here is derived from an EMBL/GenBank/DDBJ whole genome shotgun (WGS) entry which is preliminary data.</text>
</comment>
<dbReference type="Proteomes" id="UP000054736">
    <property type="component" value="Unassembled WGS sequence"/>
</dbReference>
<organism evidence="1 2">
    <name type="scientific">Legionella drozanskii LLAP-1</name>
    <dbReference type="NCBI Taxonomy" id="1212489"/>
    <lineage>
        <taxon>Bacteria</taxon>
        <taxon>Pseudomonadati</taxon>
        <taxon>Pseudomonadota</taxon>
        <taxon>Gammaproteobacteria</taxon>
        <taxon>Legionellales</taxon>
        <taxon>Legionellaceae</taxon>
        <taxon>Legionella</taxon>
    </lineage>
</organism>
<accession>A0A0W0TF41</accession>
<proteinExistence type="predicted"/>
<sequence>MLLIPHAENLVNKAVELALSGDVQALKLCLDRLIPRATGQCFQVDMNVLDVEQTQNLSAIGRHIINLMLAGNMAPEDAQKFLVTLDSHRKLIEHY</sequence>
<dbReference type="PATRIC" id="fig|1212489.4.peg.181"/>
<keyword evidence="2" id="KW-1185">Reference proteome</keyword>
<evidence type="ECO:0000313" key="1">
    <source>
        <dbReference type="EMBL" id="KTC93829.1"/>
    </source>
</evidence>
<dbReference type="RefSeq" id="WP_058494535.1">
    <property type="nucleotide sequence ID" value="NZ_CAAAIU010000006.1"/>
</dbReference>